<evidence type="ECO:0000256" key="1">
    <source>
        <dbReference type="SAM" id="MobiDB-lite"/>
    </source>
</evidence>
<comment type="caution">
    <text evidence="3">The sequence shown here is derived from an EMBL/GenBank/DDBJ whole genome shotgun (WGS) entry which is preliminary data.</text>
</comment>
<keyword evidence="2" id="KW-0812">Transmembrane</keyword>
<sequence length="230" mass="25065">MQTSHKKPRNARSTWTQPPLKGEEGRDSGTGRPEIKPSTTPTGRGLGFERGVVVVVALLAVLIGAAVLLVGTGWLGLFRAQRPLADPILVEWLSANSRLALAVAIVLGIVLFVLGLWWVVRALRPESRPDVRLERGSGELTVTAAALTEAVRADAEQVTGVNRARVRMAGSEQRPSLRLTLSLQEGTNVRQVWEELDGKVLSRAREALGTETLPTAIRLQLDRAPRQRVR</sequence>
<evidence type="ECO:0000313" key="4">
    <source>
        <dbReference type="Proteomes" id="UP000323946"/>
    </source>
</evidence>
<dbReference type="SMR" id="A0A5M7BPC8"/>
<feature type="transmembrane region" description="Helical" evidence="2">
    <location>
        <begin position="98"/>
        <end position="120"/>
    </location>
</feature>
<dbReference type="OrthoDB" id="5186521at2"/>
<protein>
    <submittedName>
        <fullName evidence="3">Alkaline shock response membrane anchor protein AmaP</fullName>
    </submittedName>
</protein>
<name>A0A5M7BPC8_SACHI</name>
<evidence type="ECO:0000256" key="2">
    <source>
        <dbReference type="SAM" id="Phobius"/>
    </source>
</evidence>
<dbReference type="NCBIfam" id="NF033218">
    <property type="entry name" value="anchor_AmaP"/>
    <property type="match status" value="1"/>
</dbReference>
<proteinExistence type="predicted"/>
<keyword evidence="2" id="KW-0472">Membrane</keyword>
<keyword evidence="4" id="KW-1185">Reference proteome</keyword>
<feature type="transmembrane region" description="Helical" evidence="2">
    <location>
        <begin position="52"/>
        <end position="78"/>
    </location>
</feature>
<feature type="region of interest" description="Disordered" evidence="1">
    <location>
        <begin position="1"/>
        <end position="43"/>
    </location>
</feature>
<dbReference type="EMBL" id="VWPH01000011">
    <property type="protein sequence ID" value="KAA5830018.1"/>
    <property type="molecule type" value="Genomic_DNA"/>
</dbReference>
<organism evidence="3 4">
    <name type="scientific">Saccharopolyspora hirsuta</name>
    <dbReference type="NCBI Taxonomy" id="1837"/>
    <lineage>
        <taxon>Bacteria</taxon>
        <taxon>Bacillati</taxon>
        <taxon>Actinomycetota</taxon>
        <taxon>Actinomycetes</taxon>
        <taxon>Pseudonocardiales</taxon>
        <taxon>Pseudonocardiaceae</taxon>
        <taxon>Saccharopolyspora</taxon>
    </lineage>
</organism>
<evidence type="ECO:0000313" key="3">
    <source>
        <dbReference type="EMBL" id="KAA5830018.1"/>
    </source>
</evidence>
<feature type="compositionally biased region" description="Basic and acidic residues" evidence="1">
    <location>
        <begin position="21"/>
        <end position="35"/>
    </location>
</feature>
<keyword evidence="2" id="KW-1133">Transmembrane helix</keyword>
<dbReference type="AlphaFoldDB" id="A0A5M7BPC8"/>
<accession>A0A5M7BPC8</accession>
<dbReference type="RefSeq" id="WP_150068873.1">
    <property type="nucleotide sequence ID" value="NZ_VWPH01000011.1"/>
</dbReference>
<reference evidence="3 4" key="1">
    <citation type="submission" date="2019-09" db="EMBL/GenBank/DDBJ databases">
        <title>Draft genome sequence of the thermophilic Saccharopolyspora hirsuta VKM Ac-666T.</title>
        <authorList>
            <person name="Lobastova T.G."/>
            <person name="Fokina V."/>
            <person name="Bragin E.Y."/>
            <person name="Shtratnikova V.Y."/>
            <person name="Starodumova I.P."/>
            <person name="Tarlachkov S.V."/>
            <person name="Donova M.V."/>
        </authorList>
    </citation>
    <scope>NUCLEOTIDE SEQUENCE [LARGE SCALE GENOMIC DNA]</scope>
    <source>
        <strain evidence="3 4">VKM Ac-666</strain>
    </source>
</reference>
<dbReference type="Proteomes" id="UP000323946">
    <property type="component" value="Unassembled WGS sequence"/>
</dbReference>
<feature type="compositionally biased region" description="Basic residues" evidence="1">
    <location>
        <begin position="1"/>
        <end position="10"/>
    </location>
</feature>
<gene>
    <name evidence="3" type="primary">amaP</name>
    <name evidence="3" type="ORF">F1721_23195</name>
</gene>